<proteinExistence type="predicted"/>
<name>F4XNP8_9CYAN</name>
<evidence type="ECO:0000313" key="1">
    <source>
        <dbReference type="EMBL" id="EGJ33669.1"/>
    </source>
</evidence>
<reference evidence="2" key="1">
    <citation type="journal article" date="2011" name="Proc. Natl. Acad. Sci. U.S.A.">
        <title>Genomic insights into the physiology and ecology of the marine filamentous cyanobacterium Lyngbya majuscula.</title>
        <authorList>
            <person name="Jones A.C."/>
            <person name="Monroe E.A."/>
            <person name="Podell S."/>
            <person name="Hess W.R."/>
            <person name="Klages S."/>
            <person name="Esquenazi E."/>
            <person name="Niessen S."/>
            <person name="Hoover H."/>
            <person name="Rothmann M."/>
            <person name="Lasken R.S."/>
            <person name="Yates J.R.III."/>
            <person name="Reinhardt R."/>
            <person name="Kube M."/>
            <person name="Burkart M.D."/>
            <person name="Allen E.E."/>
            <person name="Dorrestein P.C."/>
            <person name="Gerwick W.H."/>
            <person name="Gerwick L."/>
        </authorList>
    </citation>
    <scope>NUCLEOTIDE SEQUENCE [LARGE SCALE GENOMIC DNA]</scope>
    <source>
        <strain evidence="2">3L</strain>
    </source>
</reference>
<keyword evidence="2" id="KW-1185">Reference proteome</keyword>
<accession>F4XNP8</accession>
<dbReference type="AlphaFoldDB" id="F4XNP8"/>
<evidence type="ECO:0000313" key="2">
    <source>
        <dbReference type="Proteomes" id="UP000003959"/>
    </source>
</evidence>
<organism evidence="1 2">
    <name type="scientific">Moorena producens 3L</name>
    <dbReference type="NCBI Taxonomy" id="489825"/>
    <lineage>
        <taxon>Bacteria</taxon>
        <taxon>Bacillati</taxon>
        <taxon>Cyanobacteriota</taxon>
        <taxon>Cyanophyceae</taxon>
        <taxon>Coleofasciculales</taxon>
        <taxon>Coleofasciculaceae</taxon>
        <taxon>Moorena</taxon>
    </lineage>
</organism>
<dbReference type="EMBL" id="GL890841">
    <property type="protein sequence ID" value="EGJ33669.1"/>
    <property type="molecule type" value="Genomic_DNA"/>
</dbReference>
<sequence>MRFGLVNRSGSLRTLHQPVINPLVGSA</sequence>
<gene>
    <name evidence="1" type="ORF">LYNGBM3L_25110</name>
</gene>
<protein>
    <submittedName>
        <fullName evidence="1">Uncharacterized protein</fullName>
    </submittedName>
</protein>
<dbReference type="Proteomes" id="UP000003959">
    <property type="component" value="Unassembled WGS sequence"/>
</dbReference>
<dbReference type="HOGENOM" id="CLU_3414830_0_0_3"/>